<dbReference type="PANTHER" id="PTHR43885">
    <property type="entry name" value="HALOACID DEHALOGENASE-LIKE HYDROLASE"/>
    <property type="match status" value="1"/>
</dbReference>
<dbReference type="GeneID" id="30201646"/>
<dbReference type="SFLD" id="SFLDS00003">
    <property type="entry name" value="Haloacid_Dehalogenase"/>
    <property type="match status" value="1"/>
</dbReference>
<dbReference type="InterPro" id="IPR023214">
    <property type="entry name" value="HAD_sf"/>
</dbReference>
<organism evidence="1 2">
    <name type="scientific">Wickerhamomyces anomalus (strain ATCC 58044 / CBS 1984 / NCYC 433 / NRRL Y-366-8)</name>
    <name type="common">Yeast</name>
    <name type="synonym">Hansenula anomala</name>
    <dbReference type="NCBI Taxonomy" id="683960"/>
    <lineage>
        <taxon>Eukaryota</taxon>
        <taxon>Fungi</taxon>
        <taxon>Dikarya</taxon>
        <taxon>Ascomycota</taxon>
        <taxon>Saccharomycotina</taxon>
        <taxon>Saccharomycetes</taxon>
        <taxon>Phaffomycetales</taxon>
        <taxon>Wickerhamomycetaceae</taxon>
        <taxon>Wickerhamomyces</taxon>
    </lineage>
</organism>
<evidence type="ECO:0008006" key="3">
    <source>
        <dbReference type="Google" id="ProtNLM"/>
    </source>
</evidence>
<evidence type="ECO:0000313" key="2">
    <source>
        <dbReference type="Proteomes" id="UP000094112"/>
    </source>
</evidence>
<dbReference type="InterPro" id="IPR041492">
    <property type="entry name" value="HAD_2"/>
</dbReference>
<dbReference type="AlphaFoldDB" id="A0A1E3PBN9"/>
<dbReference type="PANTHER" id="PTHR43885:SF1">
    <property type="entry name" value="SUPERFAMILY HYDROLASE, PUTATIVE (AFU_ORTHOLOGUE AFUA_4G13290)-RELATED"/>
    <property type="match status" value="1"/>
</dbReference>
<protein>
    <recommendedName>
        <fullName evidence="3">HAD superfamily hydrolase</fullName>
    </recommendedName>
</protein>
<dbReference type="NCBIfam" id="TIGR01509">
    <property type="entry name" value="HAD-SF-IA-v3"/>
    <property type="match status" value="1"/>
</dbReference>
<dbReference type="SUPFAM" id="SSF56784">
    <property type="entry name" value="HAD-like"/>
    <property type="match status" value="1"/>
</dbReference>
<dbReference type="EMBL" id="KV454208">
    <property type="protein sequence ID" value="ODQ62372.1"/>
    <property type="molecule type" value="Genomic_DNA"/>
</dbReference>
<dbReference type="OrthoDB" id="426235at2759"/>
<dbReference type="Proteomes" id="UP000094112">
    <property type="component" value="Unassembled WGS sequence"/>
</dbReference>
<keyword evidence="2" id="KW-1185">Reference proteome</keyword>
<dbReference type="Pfam" id="PF13419">
    <property type="entry name" value="HAD_2"/>
    <property type="match status" value="1"/>
</dbReference>
<accession>A0A1E3PBN9</accession>
<name>A0A1E3PBN9_WICAA</name>
<proteinExistence type="predicted"/>
<dbReference type="RefSeq" id="XP_019041579.1">
    <property type="nucleotide sequence ID" value="XM_019184400.1"/>
</dbReference>
<dbReference type="SFLD" id="SFLDG01129">
    <property type="entry name" value="C1.5:_HAD__Beta-PGM__Phosphata"/>
    <property type="match status" value="1"/>
</dbReference>
<sequence length="217" mass="24468">MCQRLILNPTEKGDIPIKGVIFDMDGTLCLPQTWMFAAMRDAIGLADKSIDILKFIDALSPENQTIAKKKIADVEEKAMKEMEPQPGLIELLHFITENDVSKAICTRNLIKPVNHLMNSFIPDHKFDPIVTREFSPTKPHPAPIQHIAESWNTEPKNLIMVGDSIDDMKSGKDAGATTVLIRTHANDHIRDIEQTDYVIDRLDDLIKMMQNGLDLKN</sequence>
<dbReference type="STRING" id="683960.A0A1E3PBN9"/>
<dbReference type="NCBIfam" id="TIGR01549">
    <property type="entry name" value="HAD-SF-IA-v1"/>
    <property type="match status" value="1"/>
</dbReference>
<dbReference type="InterPro" id="IPR036412">
    <property type="entry name" value="HAD-like_sf"/>
</dbReference>
<dbReference type="Gene3D" id="3.40.50.1000">
    <property type="entry name" value="HAD superfamily/HAD-like"/>
    <property type="match status" value="1"/>
</dbReference>
<dbReference type="GO" id="GO:0033883">
    <property type="term" value="F:pyridoxal phosphatase activity"/>
    <property type="evidence" value="ECO:0007669"/>
    <property type="project" value="EnsemblFungi"/>
</dbReference>
<gene>
    <name evidence="1" type="ORF">WICANDRAFT_76542</name>
</gene>
<evidence type="ECO:0000313" key="1">
    <source>
        <dbReference type="EMBL" id="ODQ62372.1"/>
    </source>
</evidence>
<reference evidence="1 2" key="1">
    <citation type="journal article" date="2016" name="Proc. Natl. Acad. Sci. U.S.A.">
        <title>Comparative genomics of biotechnologically important yeasts.</title>
        <authorList>
            <person name="Riley R."/>
            <person name="Haridas S."/>
            <person name="Wolfe K.H."/>
            <person name="Lopes M.R."/>
            <person name="Hittinger C.T."/>
            <person name="Goeker M."/>
            <person name="Salamov A.A."/>
            <person name="Wisecaver J.H."/>
            <person name="Long T.M."/>
            <person name="Calvey C.H."/>
            <person name="Aerts A.L."/>
            <person name="Barry K.W."/>
            <person name="Choi C."/>
            <person name="Clum A."/>
            <person name="Coughlan A.Y."/>
            <person name="Deshpande S."/>
            <person name="Douglass A.P."/>
            <person name="Hanson S.J."/>
            <person name="Klenk H.-P."/>
            <person name="LaButti K.M."/>
            <person name="Lapidus A."/>
            <person name="Lindquist E.A."/>
            <person name="Lipzen A.M."/>
            <person name="Meier-Kolthoff J.P."/>
            <person name="Ohm R.A."/>
            <person name="Otillar R.P."/>
            <person name="Pangilinan J.L."/>
            <person name="Peng Y."/>
            <person name="Rokas A."/>
            <person name="Rosa C.A."/>
            <person name="Scheuner C."/>
            <person name="Sibirny A.A."/>
            <person name="Slot J.C."/>
            <person name="Stielow J.B."/>
            <person name="Sun H."/>
            <person name="Kurtzman C.P."/>
            <person name="Blackwell M."/>
            <person name="Grigoriev I.V."/>
            <person name="Jeffries T.W."/>
        </authorList>
    </citation>
    <scope>NUCLEOTIDE SEQUENCE [LARGE SCALE GENOMIC DNA]</scope>
    <source>
        <strain evidence="2">ATCC 58044 / CBS 1984 / NCYC 433 / NRRL Y-366-8</strain>
    </source>
</reference>
<dbReference type="Gene3D" id="1.10.260.80">
    <property type="match status" value="1"/>
</dbReference>
<dbReference type="InterPro" id="IPR006439">
    <property type="entry name" value="HAD-SF_hydro_IA"/>
</dbReference>